<keyword evidence="1" id="KW-0732">Signal</keyword>
<protein>
    <recommendedName>
        <fullName evidence="2">DUF7866 domain-containing protein</fullName>
    </recommendedName>
</protein>
<feature type="signal peptide" evidence="1">
    <location>
        <begin position="1"/>
        <end position="30"/>
    </location>
</feature>
<dbReference type="PANTHER" id="PTHR33786:SF2">
    <property type="entry name" value="UBIQUITIN CARBOXYL-TERMINAL HYDROLASE"/>
    <property type="match status" value="1"/>
</dbReference>
<feature type="chain" id="PRO_5029524506" description="DUF7866 domain-containing protein" evidence="1">
    <location>
        <begin position="31"/>
        <end position="142"/>
    </location>
</feature>
<gene>
    <name evidence="3" type="primary">LOC112282164</name>
</gene>
<name>A0A7I4DVW0_PHYPA</name>
<dbReference type="RefSeq" id="XP_024375249.1">
    <property type="nucleotide sequence ID" value="XM_024519481.2"/>
</dbReference>
<accession>A0A7I4DVW0</accession>
<dbReference type="PANTHER" id="PTHR33786">
    <property type="entry name" value="UBIQUITIN CARBOXYL-TERMINAL HYDROLASE"/>
    <property type="match status" value="1"/>
</dbReference>
<sequence>MSGQDVVNRPAMREVLCLLLLACFFSGKTALVRELHQPQVIVEPEMDITTLTGDTIVLTNGTTLQIAPTATPIYNFHKNLHSIHGRKLGDFRECSPCTCCDSSRQWCLPTLCCYHINCGVRDLPFGLCSFTPISCSCLGCRD</sequence>
<organism evidence="3 4">
    <name type="scientific">Physcomitrium patens</name>
    <name type="common">Spreading-leaved earth moss</name>
    <name type="synonym">Physcomitrella patens</name>
    <dbReference type="NCBI Taxonomy" id="3218"/>
    <lineage>
        <taxon>Eukaryota</taxon>
        <taxon>Viridiplantae</taxon>
        <taxon>Streptophyta</taxon>
        <taxon>Embryophyta</taxon>
        <taxon>Bryophyta</taxon>
        <taxon>Bryophytina</taxon>
        <taxon>Bryopsida</taxon>
        <taxon>Funariidae</taxon>
        <taxon>Funariales</taxon>
        <taxon>Funariaceae</taxon>
        <taxon>Physcomitrium</taxon>
    </lineage>
</organism>
<proteinExistence type="predicted"/>
<reference evidence="3" key="3">
    <citation type="submission" date="2020-12" db="UniProtKB">
        <authorList>
            <consortium name="EnsemblPlants"/>
        </authorList>
    </citation>
    <scope>IDENTIFICATION</scope>
</reference>
<dbReference type="Pfam" id="PF25268">
    <property type="entry name" value="DUF7866"/>
    <property type="match status" value="1"/>
</dbReference>
<dbReference type="KEGG" id="ppp:112282164"/>
<evidence type="ECO:0000313" key="4">
    <source>
        <dbReference type="Proteomes" id="UP000006727"/>
    </source>
</evidence>
<dbReference type="EMBL" id="ABEU02000005">
    <property type="status" value="NOT_ANNOTATED_CDS"/>
    <property type="molecule type" value="Genomic_DNA"/>
</dbReference>
<dbReference type="GeneID" id="112282164"/>
<evidence type="ECO:0000256" key="1">
    <source>
        <dbReference type="SAM" id="SignalP"/>
    </source>
</evidence>
<dbReference type="InterPro" id="IPR057188">
    <property type="entry name" value="DUF7866"/>
</dbReference>
<dbReference type="Gramene" id="Pp3c5_6640V3.3">
    <property type="protein sequence ID" value="Pp3c5_6640V3.3"/>
    <property type="gene ID" value="Pp3c5_6640"/>
</dbReference>
<reference evidence="3 4" key="1">
    <citation type="journal article" date="2008" name="Science">
        <title>The Physcomitrella genome reveals evolutionary insights into the conquest of land by plants.</title>
        <authorList>
            <person name="Rensing S."/>
            <person name="Lang D."/>
            <person name="Zimmer A."/>
            <person name="Terry A."/>
            <person name="Salamov A."/>
            <person name="Shapiro H."/>
            <person name="Nishiyama T."/>
            <person name="Perroud P.-F."/>
            <person name="Lindquist E."/>
            <person name="Kamisugi Y."/>
            <person name="Tanahashi T."/>
            <person name="Sakakibara K."/>
            <person name="Fujita T."/>
            <person name="Oishi K."/>
            <person name="Shin-I T."/>
            <person name="Kuroki Y."/>
            <person name="Toyoda A."/>
            <person name="Suzuki Y."/>
            <person name="Hashimoto A."/>
            <person name="Yamaguchi K."/>
            <person name="Sugano A."/>
            <person name="Kohara Y."/>
            <person name="Fujiyama A."/>
            <person name="Anterola A."/>
            <person name="Aoki S."/>
            <person name="Ashton N."/>
            <person name="Barbazuk W.B."/>
            <person name="Barker E."/>
            <person name="Bennetzen J."/>
            <person name="Bezanilla M."/>
            <person name="Blankenship R."/>
            <person name="Cho S.H."/>
            <person name="Dutcher S."/>
            <person name="Estelle M."/>
            <person name="Fawcett J.A."/>
            <person name="Gundlach H."/>
            <person name="Hanada K."/>
            <person name="Heyl A."/>
            <person name="Hicks K.A."/>
            <person name="Hugh J."/>
            <person name="Lohr M."/>
            <person name="Mayer K."/>
            <person name="Melkozernov A."/>
            <person name="Murata T."/>
            <person name="Nelson D."/>
            <person name="Pils B."/>
            <person name="Prigge M."/>
            <person name="Reiss B."/>
            <person name="Renner T."/>
            <person name="Rombauts S."/>
            <person name="Rushton P."/>
            <person name="Sanderfoot A."/>
            <person name="Schween G."/>
            <person name="Shiu S.-H."/>
            <person name="Stueber K."/>
            <person name="Theodoulou F.L."/>
            <person name="Tu H."/>
            <person name="Van de Peer Y."/>
            <person name="Verrier P.J."/>
            <person name="Waters E."/>
            <person name="Wood A."/>
            <person name="Yang L."/>
            <person name="Cove D."/>
            <person name="Cuming A."/>
            <person name="Hasebe M."/>
            <person name="Lucas S."/>
            <person name="Mishler D.B."/>
            <person name="Reski R."/>
            <person name="Grigoriev I."/>
            <person name="Quatrano R.S."/>
            <person name="Boore J.L."/>
        </authorList>
    </citation>
    <scope>NUCLEOTIDE SEQUENCE [LARGE SCALE GENOMIC DNA]</scope>
    <source>
        <strain evidence="3 4">cv. Gransden 2004</strain>
    </source>
</reference>
<dbReference type="OrthoDB" id="1683103at2759"/>
<evidence type="ECO:0000259" key="2">
    <source>
        <dbReference type="Pfam" id="PF25268"/>
    </source>
</evidence>
<dbReference type="EnsemblPlants" id="Pp3c5_6640V3.3">
    <property type="protein sequence ID" value="Pp3c5_6640V3.3"/>
    <property type="gene ID" value="Pp3c5_6640"/>
</dbReference>
<reference evidence="3 4" key="2">
    <citation type="journal article" date="2018" name="Plant J.">
        <title>The Physcomitrella patens chromosome-scale assembly reveals moss genome structure and evolution.</title>
        <authorList>
            <person name="Lang D."/>
            <person name="Ullrich K.K."/>
            <person name="Murat F."/>
            <person name="Fuchs J."/>
            <person name="Jenkins J."/>
            <person name="Haas F.B."/>
            <person name="Piednoel M."/>
            <person name="Gundlach H."/>
            <person name="Van Bel M."/>
            <person name="Meyberg R."/>
            <person name="Vives C."/>
            <person name="Morata J."/>
            <person name="Symeonidi A."/>
            <person name="Hiss M."/>
            <person name="Muchero W."/>
            <person name="Kamisugi Y."/>
            <person name="Saleh O."/>
            <person name="Blanc G."/>
            <person name="Decker E.L."/>
            <person name="van Gessel N."/>
            <person name="Grimwood J."/>
            <person name="Hayes R.D."/>
            <person name="Graham S.W."/>
            <person name="Gunter L.E."/>
            <person name="McDaniel S.F."/>
            <person name="Hoernstein S.N.W."/>
            <person name="Larsson A."/>
            <person name="Li F.W."/>
            <person name="Perroud P.F."/>
            <person name="Phillips J."/>
            <person name="Ranjan P."/>
            <person name="Rokshar D.S."/>
            <person name="Rothfels C.J."/>
            <person name="Schneider L."/>
            <person name="Shu S."/>
            <person name="Stevenson D.W."/>
            <person name="Thummler F."/>
            <person name="Tillich M."/>
            <person name="Villarreal Aguilar J.C."/>
            <person name="Widiez T."/>
            <person name="Wong G.K."/>
            <person name="Wymore A."/>
            <person name="Zhang Y."/>
            <person name="Zimmer A.D."/>
            <person name="Quatrano R.S."/>
            <person name="Mayer K.F.X."/>
            <person name="Goodstein D."/>
            <person name="Casacuberta J.M."/>
            <person name="Vandepoele K."/>
            <person name="Reski R."/>
            <person name="Cuming A.C."/>
            <person name="Tuskan G.A."/>
            <person name="Maumus F."/>
            <person name="Salse J."/>
            <person name="Schmutz J."/>
            <person name="Rensing S.A."/>
        </authorList>
    </citation>
    <scope>NUCLEOTIDE SEQUENCE [LARGE SCALE GENOMIC DNA]</scope>
    <source>
        <strain evidence="3 4">cv. Gransden 2004</strain>
    </source>
</reference>
<dbReference type="AlphaFoldDB" id="A0A7I4DVW0"/>
<feature type="domain" description="DUF7866" evidence="2">
    <location>
        <begin position="90"/>
        <end position="141"/>
    </location>
</feature>
<dbReference type="Proteomes" id="UP000006727">
    <property type="component" value="Chromosome 5"/>
</dbReference>
<evidence type="ECO:0000313" key="3">
    <source>
        <dbReference type="EnsemblPlants" id="Pp3c5_6640V3.3"/>
    </source>
</evidence>
<keyword evidence="4" id="KW-1185">Reference proteome</keyword>